<gene>
    <name evidence="1" type="ORF">WRSd3_02477</name>
</gene>
<dbReference type="Proteomes" id="UP000017944">
    <property type="component" value="Unassembled WGS sequence"/>
</dbReference>
<protein>
    <submittedName>
        <fullName evidence="1">Uncharacterized protein</fullName>
    </submittedName>
</protein>
<evidence type="ECO:0000313" key="1">
    <source>
        <dbReference type="EMBL" id="ESU78956.1"/>
    </source>
</evidence>
<dbReference type="EMBL" id="AXUT01000197">
    <property type="protein sequence ID" value="ESU78956.1"/>
    <property type="molecule type" value="Genomic_DNA"/>
</dbReference>
<name>A0A090NGC2_SHIDY</name>
<reference evidence="1 2" key="1">
    <citation type="submission" date="2013-10" db="EMBL/GenBank/DDBJ databases">
        <title>Draft genomes and the virulence plasmids of Sd1617 vaccine constructs: WRSd3 and WRSd5.</title>
        <authorList>
            <person name="Aksomboon Vongsawan A."/>
            <person name="Venkatesan M.M."/>
            <person name="Vaisvil B."/>
            <person name="Emel G."/>
            <person name="Kepatral V."/>
            <person name="Sethabutr O."/>
            <person name="Serichantalergs O."/>
            <person name="Mason C."/>
        </authorList>
    </citation>
    <scope>NUCLEOTIDE SEQUENCE [LARGE SCALE GENOMIC DNA]</scope>
    <source>
        <strain evidence="1 2">WRSd3</strain>
    </source>
</reference>
<evidence type="ECO:0000313" key="2">
    <source>
        <dbReference type="Proteomes" id="UP000017944"/>
    </source>
</evidence>
<comment type="caution">
    <text evidence="1">The sequence shown here is derived from an EMBL/GenBank/DDBJ whole genome shotgun (WGS) entry which is preliminary data.</text>
</comment>
<organism evidence="1 2">
    <name type="scientific">Shigella dysenteriae WRSd3</name>
    <dbReference type="NCBI Taxonomy" id="1401327"/>
    <lineage>
        <taxon>Bacteria</taxon>
        <taxon>Pseudomonadati</taxon>
        <taxon>Pseudomonadota</taxon>
        <taxon>Gammaproteobacteria</taxon>
        <taxon>Enterobacterales</taxon>
        <taxon>Enterobacteriaceae</taxon>
        <taxon>Shigella</taxon>
    </lineage>
</organism>
<proteinExistence type="predicted"/>
<sequence>MRRKRLTRPTKSSKFNILQGLRRPDRHSASGSIAFISSLNFNPLATLQYLTLY</sequence>
<dbReference type="AlphaFoldDB" id="A0A090NGC2"/>
<accession>A0A090NGC2</accession>